<dbReference type="GO" id="GO:0032259">
    <property type="term" value="P:methylation"/>
    <property type="evidence" value="ECO:0007669"/>
    <property type="project" value="UniProtKB-KW"/>
</dbReference>
<keyword evidence="1 3" id="KW-0489">Methyltransferase</keyword>
<dbReference type="GO" id="GO:0035243">
    <property type="term" value="F:protein-arginine omega-N symmetric methyltransferase activity"/>
    <property type="evidence" value="ECO:0007669"/>
    <property type="project" value="TreeGrafter"/>
</dbReference>
<proteinExistence type="predicted"/>
<dbReference type="STRING" id="655353.SAMN04488056_106204"/>
<dbReference type="Gene3D" id="3.40.50.12710">
    <property type="match status" value="1"/>
</dbReference>
<dbReference type="Pfam" id="PF02636">
    <property type="entry name" value="Methyltransf_28"/>
    <property type="match status" value="1"/>
</dbReference>
<evidence type="ECO:0000256" key="1">
    <source>
        <dbReference type="ARBA" id="ARBA00022603"/>
    </source>
</evidence>
<dbReference type="InterPro" id="IPR029063">
    <property type="entry name" value="SAM-dependent_MTases_sf"/>
</dbReference>
<keyword evidence="4" id="KW-1185">Reference proteome</keyword>
<dbReference type="SUPFAM" id="SSF53335">
    <property type="entry name" value="S-adenosyl-L-methionine-dependent methyltransferases"/>
    <property type="match status" value="1"/>
</dbReference>
<reference evidence="3 4" key="1">
    <citation type="submission" date="2016-10" db="EMBL/GenBank/DDBJ databases">
        <authorList>
            <person name="de Groot N.N."/>
        </authorList>
    </citation>
    <scope>NUCLEOTIDE SEQUENCE [LARGE SCALE GENOMIC DNA]</scope>
    <source>
        <strain evidence="3 4">CGMCC 1.9157</strain>
    </source>
</reference>
<dbReference type="PANTHER" id="PTHR12049:SF7">
    <property type="entry name" value="PROTEIN ARGININE METHYLTRANSFERASE NDUFAF7, MITOCHONDRIAL"/>
    <property type="match status" value="1"/>
</dbReference>
<dbReference type="InterPro" id="IPR038375">
    <property type="entry name" value="NDUFAF7_sf"/>
</dbReference>
<dbReference type="PANTHER" id="PTHR12049">
    <property type="entry name" value="PROTEIN ARGININE METHYLTRANSFERASE NDUFAF7, MITOCHONDRIAL"/>
    <property type="match status" value="1"/>
</dbReference>
<dbReference type="Proteomes" id="UP000199236">
    <property type="component" value="Unassembled WGS sequence"/>
</dbReference>
<evidence type="ECO:0000313" key="3">
    <source>
        <dbReference type="EMBL" id="SFO46854.1"/>
    </source>
</evidence>
<evidence type="ECO:0000313" key="4">
    <source>
        <dbReference type="Proteomes" id="UP000199236"/>
    </source>
</evidence>
<dbReference type="AlphaFoldDB" id="A0A1I5HEZ4"/>
<gene>
    <name evidence="3" type="ORF">SAMN04488056_106204</name>
</gene>
<organism evidence="3 4">
    <name type="scientific">Cohaesibacter marisflavi</name>
    <dbReference type="NCBI Taxonomy" id="655353"/>
    <lineage>
        <taxon>Bacteria</taxon>
        <taxon>Pseudomonadati</taxon>
        <taxon>Pseudomonadota</taxon>
        <taxon>Alphaproteobacteria</taxon>
        <taxon>Hyphomicrobiales</taxon>
        <taxon>Cohaesibacteraceae</taxon>
    </lineage>
</organism>
<protein>
    <submittedName>
        <fullName evidence="3">SAM-dependent methyltransferase, MidA family</fullName>
    </submittedName>
</protein>
<name>A0A1I5HEZ4_9HYPH</name>
<dbReference type="EMBL" id="FOVR01000006">
    <property type="protein sequence ID" value="SFO46854.1"/>
    <property type="molecule type" value="Genomic_DNA"/>
</dbReference>
<evidence type="ECO:0000256" key="2">
    <source>
        <dbReference type="ARBA" id="ARBA00022679"/>
    </source>
</evidence>
<keyword evidence="2 3" id="KW-0808">Transferase</keyword>
<accession>A0A1I5HEZ4</accession>
<dbReference type="InterPro" id="IPR003788">
    <property type="entry name" value="NDUFAF7"/>
</dbReference>
<sequence length="354" mass="38588">MIRATGPISVADYMSLCLSDPQDGYYTSQQPIGSGGDFITAPEISQLFGELLGIWMLAIWQQSGRPKPFHLVEFGPGRGTLMSDMIRAIATDRDAAMHLHVHLVEISPTLKREQNKALANFDASKEWHTDFASLPEAPLFIVGNEFFDCLPIHQWVFHKGHWHERVIGLYAEDHLCFGLGPVRGLGTPQETAEDGAILERAPASDAMMGSISTHLASHGGAGLFIDYGYDTPAYGDTFQAMRHHAYADPLADPGAHDLTAHVNFTALRNRAKEEFAKAPVSRMIAPPVMTQGNFLLAMGLLQRAGQIGAGQSQQVQERLSQAVERLASPEQMGSLFKCLALMPEGTSLPPATLT</sequence>